<reference evidence="10 11" key="1">
    <citation type="submission" date="2018-06" db="EMBL/GenBank/DDBJ databases">
        <authorList>
            <consortium name="Pathogen Informatics"/>
            <person name="Doyle S."/>
        </authorList>
    </citation>
    <scope>NUCLEOTIDE SEQUENCE [LARGE SCALE GENOMIC DNA]</scope>
    <source>
        <strain evidence="10 11">NCTC10392</strain>
    </source>
</reference>
<evidence type="ECO:0000256" key="2">
    <source>
        <dbReference type="ARBA" id="ARBA00022670"/>
    </source>
</evidence>
<name>A0A379IKW3_PSEFL</name>
<dbReference type="PANTHER" id="PTHR43690">
    <property type="entry name" value="NARDILYSIN"/>
    <property type="match status" value="1"/>
</dbReference>
<protein>
    <submittedName>
        <fullName evidence="10">Peptidase, M16 family</fullName>
        <ecNumber evidence="10">3.4.24.-</ecNumber>
        <ecNumber evidence="10">3.4.24.55</ecNumber>
    </submittedName>
</protein>
<keyword evidence="7" id="KW-0472">Membrane</keyword>
<evidence type="ECO:0000256" key="4">
    <source>
        <dbReference type="ARBA" id="ARBA00022833"/>
    </source>
</evidence>
<evidence type="ECO:0000256" key="3">
    <source>
        <dbReference type="ARBA" id="ARBA00022801"/>
    </source>
</evidence>
<feature type="domain" description="Peptidase M16 N-terminal" evidence="8">
    <location>
        <begin position="74"/>
        <end position="210"/>
    </location>
</feature>
<comment type="similarity">
    <text evidence="1">Belongs to the peptidase M16 family.</text>
</comment>
<keyword evidence="2" id="KW-0645">Protease</keyword>
<dbReference type="Pfam" id="PF05193">
    <property type="entry name" value="Peptidase_M16_C"/>
    <property type="match status" value="1"/>
</dbReference>
<dbReference type="Gene3D" id="3.30.830.10">
    <property type="entry name" value="Metalloenzyme, LuxS/M16 peptidase-like"/>
    <property type="match status" value="2"/>
</dbReference>
<dbReference type="GO" id="GO:0004222">
    <property type="term" value="F:metalloendopeptidase activity"/>
    <property type="evidence" value="ECO:0007669"/>
    <property type="project" value="UniProtKB-EC"/>
</dbReference>
<dbReference type="InterPro" id="IPR011249">
    <property type="entry name" value="Metalloenz_LuxS/M16"/>
</dbReference>
<gene>
    <name evidence="10" type="primary">ptrA_2</name>
    <name evidence="10" type="ORF">NCTC10392_05405</name>
</gene>
<proteinExistence type="inferred from homology"/>
<dbReference type="Pfam" id="PF00675">
    <property type="entry name" value="Peptidase_M16"/>
    <property type="match status" value="1"/>
</dbReference>
<feature type="domain" description="Peptidase M16 C-terminal" evidence="9">
    <location>
        <begin position="230"/>
        <end position="412"/>
    </location>
</feature>
<keyword evidence="5" id="KW-0482">Metalloprotease</keyword>
<keyword evidence="7" id="KW-0812">Transmembrane</keyword>
<dbReference type="InterPro" id="IPR050626">
    <property type="entry name" value="Peptidase_M16"/>
</dbReference>
<feature type="transmembrane region" description="Helical" evidence="7">
    <location>
        <begin position="42"/>
        <end position="60"/>
    </location>
</feature>
<keyword evidence="7" id="KW-1133">Transmembrane helix</keyword>
<evidence type="ECO:0000256" key="5">
    <source>
        <dbReference type="ARBA" id="ARBA00023049"/>
    </source>
</evidence>
<dbReference type="SUPFAM" id="SSF63411">
    <property type="entry name" value="LuxS/MPP-like metallohydrolase"/>
    <property type="match status" value="2"/>
</dbReference>
<dbReference type="AlphaFoldDB" id="A0A379IKW3"/>
<accession>A0A379IKW3</accession>
<evidence type="ECO:0000256" key="7">
    <source>
        <dbReference type="SAM" id="Phobius"/>
    </source>
</evidence>
<dbReference type="InterPro" id="IPR007863">
    <property type="entry name" value="Peptidase_M16_C"/>
</dbReference>
<dbReference type="PANTHER" id="PTHR43690:SF17">
    <property type="entry name" value="PROTEIN YHJJ"/>
    <property type="match status" value="1"/>
</dbReference>
<evidence type="ECO:0000259" key="9">
    <source>
        <dbReference type="Pfam" id="PF05193"/>
    </source>
</evidence>
<dbReference type="EMBL" id="UGUS01000002">
    <property type="protein sequence ID" value="SUD34057.1"/>
    <property type="molecule type" value="Genomic_DNA"/>
</dbReference>
<dbReference type="GO" id="GO:0046872">
    <property type="term" value="F:metal ion binding"/>
    <property type="evidence" value="ECO:0007669"/>
    <property type="project" value="InterPro"/>
</dbReference>
<evidence type="ECO:0000313" key="11">
    <source>
        <dbReference type="Proteomes" id="UP000255125"/>
    </source>
</evidence>
<feature type="region of interest" description="Disordered" evidence="6">
    <location>
        <begin position="1"/>
        <end position="29"/>
    </location>
</feature>
<sequence>MTAAVAAANTDQYPSTSSPADAKTKRAAQQVKKRMNALARRAAGLLLSTVCLPLSALAAAPQPTHEFTLDNGLKVVVREDHRAPVVVSQVWYKVGSSYETPGQTGLSHALEHMMFKGSSKTGPGEASLILRDLGAEENAFTSDDYTAYYQVLARDRLGVALELEADRMATLRLPADEFSREIEVIKEERRLRTDDNPMSKAFERFKAMAYPASGYHTPTIGWMADLDRMKVEELRHWYQSWYVPNNATLVVVGDVTPDEVKTLAQRYFGPIPKRDVPPAKKPLELAEPGERLLTMHVQTQLPSVILGFNVPGLATAEDKRSVNALRLISALLDGGYSARIPSQLERGEELVSGASTSYDAYTRGDSLFTLSATPNQQKKKTMAQAEAGLWRLLDELKAKPPTAEELERIRAQVIAGVVYERDSITSQATAIGSLETVGLSWKLMDTELAELQSVTPEDIQKAARMYFTRERLSVAHVLPEETTHE</sequence>
<dbReference type="EC" id="3.4.24.55" evidence="10"/>
<dbReference type="EC" id="3.4.24.-" evidence="10"/>
<dbReference type="InterPro" id="IPR011765">
    <property type="entry name" value="Pept_M16_N"/>
</dbReference>
<organism evidence="10 11">
    <name type="scientific">Pseudomonas fluorescens</name>
    <dbReference type="NCBI Taxonomy" id="294"/>
    <lineage>
        <taxon>Bacteria</taxon>
        <taxon>Pseudomonadati</taxon>
        <taxon>Pseudomonadota</taxon>
        <taxon>Gammaproteobacteria</taxon>
        <taxon>Pseudomonadales</taxon>
        <taxon>Pseudomonadaceae</taxon>
        <taxon>Pseudomonas</taxon>
    </lineage>
</organism>
<evidence type="ECO:0000259" key="8">
    <source>
        <dbReference type="Pfam" id="PF00675"/>
    </source>
</evidence>
<keyword evidence="4" id="KW-0862">Zinc</keyword>
<evidence type="ECO:0000256" key="1">
    <source>
        <dbReference type="ARBA" id="ARBA00007261"/>
    </source>
</evidence>
<feature type="compositionally biased region" description="Polar residues" evidence="6">
    <location>
        <begin position="9"/>
        <end position="19"/>
    </location>
</feature>
<evidence type="ECO:0000313" key="10">
    <source>
        <dbReference type="EMBL" id="SUD34057.1"/>
    </source>
</evidence>
<dbReference type="GO" id="GO:0006508">
    <property type="term" value="P:proteolysis"/>
    <property type="evidence" value="ECO:0007669"/>
    <property type="project" value="UniProtKB-KW"/>
</dbReference>
<keyword evidence="3 10" id="KW-0378">Hydrolase</keyword>
<evidence type="ECO:0000256" key="6">
    <source>
        <dbReference type="SAM" id="MobiDB-lite"/>
    </source>
</evidence>
<dbReference type="Proteomes" id="UP000255125">
    <property type="component" value="Unassembled WGS sequence"/>
</dbReference>